<dbReference type="GO" id="GO:0032259">
    <property type="term" value="P:methylation"/>
    <property type="evidence" value="ECO:0007669"/>
    <property type="project" value="UniProtKB-KW"/>
</dbReference>
<organism evidence="6 7">
    <name type="scientific">Parachitinimonas caeni</name>
    <dbReference type="NCBI Taxonomy" id="3031301"/>
    <lineage>
        <taxon>Bacteria</taxon>
        <taxon>Pseudomonadati</taxon>
        <taxon>Pseudomonadota</taxon>
        <taxon>Betaproteobacteria</taxon>
        <taxon>Neisseriales</taxon>
        <taxon>Chitinibacteraceae</taxon>
        <taxon>Parachitinimonas</taxon>
    </lineage>
</organism>
<keyword evidence="4" id="KW-0949">S-adenosyl-L-methionine</keyword>
<dbReference type="NCBIfam" id="TIGR01983">
    <property type="entry name" value="UbiG"/>
    <property type="match status" value="1"/>
</dbReference>
<dbReference type="InterPro" id="IPR010233">
    <property type="entry name" value="UbiG_MeTrfase"/>
</dbReference>
<dbReference type="PANTHER" id="PTHR43464">
    <property type="entry name" value="METHYLTRANSFERASE"/>
    <property type="match status" value="1"/>
</dbReference>
<keyword evidence="3" id="KW-0831">Ubiquinone biosynthesis</keyword>
<dbReference type="Proteomes" id="UP001172778">
    <property type="component" value="Unassembled WGS sequence"/>
</dbReference>
<evidence type="ECO:0000313" key="6">
    <source>
        <dbReference type="EMBL" id="MDK2123333.1"/>
    </source>
</evidence>
<dbReference type="Gene3D" id="3.40.50.150">
    <property type="entry name" value="Vaccinia Virus protein VP39"/>
    <property type="match status" value="1"/>
</dbReference>
<keyword evidence="1 6" id="KW-0489">Methyltransferase</keyword>
<sequence>MNTPSINNALYDTLYEEWWSDESFMALLRTGIHPARLAYFRQILQTSGAGPQTSPQVLDIGCGGGFLAEAFAELGYQVTGIDRSDATLSIARRHATQQALDIHYEKGVAENLPIPPASMDVVCCCDVLEHVESLPQVVSEIARVLKPGGLFLFDTINRTPLSWLVAVKLAQDWRLTRVMPPNTHVWHQFIKPNDLQQLLGQQRLTLADISGLGPGVSPWAAVLALMRQKLGFSSYAQLGRDMRMVACKNQQIAYMGYARKQAG</sequence>
<dbReference type="InterPro" id="IPR013216">
    <property type="entry name" value="Methyltransf_11"/>
</dbReference>
<dbReference type="PANTHER" id="PTHR43464:SF19">
    <property type="entry name" value="UBIQUINONE BIOSYNTHESIS O-METHYLTRANSFERASE, MITOCHONDRIAL"/>
    <property type="match status" value="1"/>
</dbReference>
<dbReference type="Pfam" id="PF08241">
    <property type="entry name" value="Methyltransf_11"/>
    <property type="match status" value="1"/>
</dbReference>
<evidence type="ECO:0000313" key="7">
    <source>
        <dbReference type="Proteomes" id="UP001172778"/>
    </source>
</evidence>
<evidence type="ECO:0000256" key="2">
    <source>
        <dbReference type="ARBA" id="ARBA00022679"/>
    </source>
</evidence>
<name>A0ABT7DTE4_9NEIS</name>
<reference evidence="6" key="1">
    <citation type="submission" date="2023-03" db="EMBL/GenBank/DDBJ databases">
        <title>Chitinimonas shenzhenensis gen. nov., sp. nov., a novel member of family Burkholderiaceae isolated from activated sludge collected in Shen Zhen, China.</title>
        <authorList>
            <person name="Wang X."/>
        </authorList>
    </citation>
    <scope>NUCLEOTIDE SEQUENCE</scope>
    <source>
        <strain evidence="6">DQS-5</strain>
    </source>
</reference>
<dbReference type="EC" id="2.1.1.222" evidence="6"/>
<protein>
    <submittedName>
        <fullName evidence="6">Bifunctional 2-polyprenyl-6-hydroxyphenol methylase/3-demethylubiquinol 3-O-methyltransferase UbiG</fullName>
        <ecNumber evidence="6">2.1.1.222</ecNumber>
        <ecNumber evidence="6">2.1.1.64</ecNumber>
    </submittedName>
</protein>
<evidence type="ECO:0000259" key="5">
    <source>
        <dbReference type="Pfam" id="PF08241"/>
    </source>
</evidence>
<dbReference type="SUPFAM" id="SSF53335">
    <property type="entry name" value="S-adenosyl-L-methionine-dependent methyltransferases"/>
    <property type="match status" value="1"/>
</dbReference>
<comment type="caution">
    <text evidence="6">The sequence shown here is derived from an EMBL/GenBank/DDBJ whole genome shotgun (WGS) entry which is preliminary data.</text>
</comment>
<evidence type="ECO:0000256" key="1">
    <source>
        <dbReference type="ARBA" id="ARBA00022603"/>
    </source>
</evidence>
<evidence type="ECO:0000256" key="4">
    <source>
        <dbReference type="ARBA" id="ARBA00022691"/>
    </source>
</evidence>
<dbReference type="InterPro" id="IPR029063">
    <property type="entry name" value="SAM-dependent_MTases_sf"/>
</dbReference>
<dbReference type="RefSeq" id="WP_284099623.1">
    <property type="nucleotide sequence ID" value="NZ_JARRAF010000004.1"/>
</dbReference>
<dbReference type="EC" id="2.1.1.64" evidence="6"/>
<accession>A0ABT7DTE4</accession>
<keyword evidence="2 6" id="KW-0808">Transferase</keyword>
<evidence type="ECO:0000256" key="3">
    <source>
        <dbReference type="ARBA" id="ARBA00022688"/>
    </source>
</evidence>
<dbReference type="CDD" id="cd02440">
    <property type="entry name" value="AdoMet_MTases"/>
    <property type="match status" value="1"/>
</dbReference>
<proteinExistence type="predicted"/>
<dbReference type="EMBL" id="JARRAF010000004">
    <property type="protein sequence ID" value="MDK2123333.1"/>
    <property type="molecule type" value="Genomic_DNA"/>
</dbReference>
<feature type="domain" description="Methyltransferase type 11" evidence="5">
    <location>
        <begin position="58"/>
        <end position="153"/>
    </location>
</feature>
<dbReference type="GO" id="GO:0102208">
    <property type="term" value="F:2-polyprenyl-6-hydroxyphenol methylase activity"/>
    <property type="evidence" value="ECO:0007669"/>
    <property type="project" value="UniProtKB-EC"/>
</dbReference>
<gene>
    <name evidence="6" type="primary">ubiG</name>
    <name evidence="6" type="ORF">PZA18_04625</name>
</gene>
<dbReference type="GO" id="GO:0061542">
    <property type="term" value="F:3-demethylubiquinol 3-O-methyltransferase activity"/>
    <property type="evidence" value="ECO:0007669"/>
    <property type="project" value="UniProtKB-EC"/>
</dbReference>
<keyword evidence="7" id="KW-1185">Reference proteome</keyword>